<keyword evidence="2" id="KW-1185">Reference proteome</keyword>
<accession>A0A7M3MFI6</accession>
<organism evidence="1 2">
    <name type="scientific">Oceanidesulfovibrio indonesiensis</name>
    <dbReference type="NCBI Taxonomy" id="54767"/>
    <lineage>
        <taxon>Bacteria</taxon>
        <taxon>Pseudomonadati</taxon>
        <taxon>Thermodesulfobacteriota</taxon>
        <taxon>Desulfovibrionia</taxon>
        <taxon>Desulfovibrionales</taxon>
        <taxon>Desulfovibrionaceae</taxon>
        <taxon>Oceanidesulfovibrio</taxon>
    </lineage>
</organism>
<comment type="caution">
    <text evidence="1">The sequence shown here is derived from an EMBL/GenBank/DDBJ whole genome shotgun (WGS) entry which is preliminary data.</text>
</comment>
<dbReference type="Pfam" id="PF08735">
    <property type="entry name" value="DUF1786"/>
    <property type="match status" value="1"/>
</dbReference>
<evidence type="ECO:0000313" key="2">
    <source>
        <dbReference type="Proteomes" id="UP000448292"/>
    </source>
</evidence>
<dbReference type="AlphaFoldDB" id="A0A7M3MFI6"/>
<dbReference type="InterPro" id="IPR014846">
    <property type="entry name" value="DUF1786_pyruvate_format-lyase"/>
</dbReference>
<dbReference type="EMBL" id="QMIE01000008">
    <property type="protein sequence ID" value="TVM17203.1"/>
    <property type="molecule type" value="Genomic_DNA"/>
</dbReference>
<gene>
    <name evidence="1" type="ORF">DPQ33_10090</name>
</gene>
<protein>
    <recommendedName>
        <fullName evidence="3">DUF1786 domain-containing protein</fullName>
    </recommendedName>
</protein>
<evidence type="ECO:0000313" key="1">
    <source>
        <dbReference type="EMBL" id="TVM17203.1"/>
    </source>
</evidence>
<proteinExistence type="predicted"/>
<evidence type="ECO:0008006" key="3">
    <source>
        <dbReference type="Google" id="ProtNLM"/>
    </source>
</evidence>
<name>A0A7M3MFI6_9BACT</name>
<sequence length="361" mass="39052">MVRKRILSLDIGSGTVDVLYYITADDGGPCAEPENLPKFVLPSPAQRIAARVRELTAAKRGFYLHGENMGGGFFRAVSAHLKAGLPAAVHPDSAWALSDDPARLESMGLKISTRPAPELIPVHTADYDPGYWRSLLAMCGLEPPDLILAAAQDHGYHPQGSNRLGRFELWRNLLAREGGRLEALFFEEAPEEMTRLRTLQRATGGGPVADTGAAAVLGALFDPQIADLSQQSGVMVVNAGNSHFLAFLVFRERIYGVYEHHTGMQAPEAIAADLDAFRRGTLANQDVLDSGGHGVHTLELPNEARTFSHVCVMGPRRRLADEALRDAAGSYASVLHPAPGGDMMIAGCFGLVRGYYMTRRV</sequence>
<reference evidence="1 2" key="1">
    <citation type="submission" date="2018-06" db="EMBL/GenBank/DDBJ databases">
        <title>Complete genome of Desulfovibrio indonesiensis P37SLT.</title>
        <authorList>
            <person name="Crispim J.S."/>
            <person name="Vidigal P.M.P."/>
            <person name="Silva L.C.F."/>
            <person name="Laguardia C.N."/>
            <person name="Araujo L.C."/>
            <person name="Dias R.S."/>
            <person name="Sousa M.P."/>
            <person name="Paula S.O."/>
            <person name="Silva C."/>
        </authorList>
    </citation>
    <scope>NUCLEOTIDE SEQUENCE [LARGE SCALE GENOMIC DNA]</scope>
    <source>
        <strain evidence="1 2">P37SLT</strain>
    </source>
</reference>
<dbReference type="Proteomes" id="UP000448292">
    <property type="component" value="Unassembled WGS sequence"/>
</dbReference>
<dbReference type="OrthoDB" id="9777509at2"/>